<sequence length="507" mass="58116">MQINKLIRAAAYPRYSSDNQREESITAQMRAIEAYCQQKGYVIVDIYPDEELTGTVDRRPEFQRMIDDSYKRLFDVVVVHKLDRFARNRYDSAHYKRILKKNGIKVESVLEQLDGSPESVILESVLEGMAEYYSLNLAREVMKGMFVNAELGIHTGGRPAYGLRVNPETRKYEIDERTYRAVQIYFDGIDNDVPNPAIAARLNEEGFRTQTGEEFTANSFYGWATNRKYKGDYVYNASSAKDEEGKRNTNKKKPESEQTIIPGIIPAIISAEQWDRVNEKFKSRKRTPGRMKAKVVYLLSGKVYCGNCGALYSGNSYKNSKSSENTLLTYYKCQAKCGNTSVRKEDLEQLVMEKLVYNCFTNEGMLDIAKRVQELYLREKKQSMSDVEPIKRELSELNVQIKNWTTAIGAGVMSVIDNIKQAEQRKEALLFALQRAELMDKAKTVDEELVYKVLENKKNSLNSSDENDKKEVLQEYVDRIVIQSSTDINHYDAEITYRVFNGGGEGI</sequence>
<dbReference type="InterPro" id="IPR038109">
    <property type="entry name" value="DNA_bind_recomb_sf"/>
</dbReference>
<dbReference type="InterPro" id="IPR036162">
    <property type="entry name" value="Resolvase-like_N_sf"/>
</dbReference>
<dbReference type="Gene3D" id="3.40.50.1390">
    <property type="entry name" value="Resolvase, N-terminal catalytic domain"/>
    <property type="match status" value="1"/>
</dbReference>
<dbReference type="InterPro" id="IPR025827">
    <property type="entry name" value="Zn_ribbon_recom_dom"/>
</dbReference>
<dbReference type="CDD" id="cd00338">
    <property type="entry name" value="Ser_Recombinase"/>
    <property type="match status" value="1"/>
</dbReference>
<gene>
    <name evidence="3" type="ORF">K0T92_14295</name>
</gene>
<keyword evidence="4" id="KW-1185">Reference proteome</keyword>
<dbReference type="Gene3D" id="3.90.1750.20">
    <property type="entry name" value="Putative Large Serine Recombinase, Chain B, Domain 2"/>
    <property type="match status" value="1"/>
</dbReference>
<dbReference type="EMBL" id="JAHZIJ010000009">
    <property type="protein sequence ID" value="MBW7475912.1"/>
    <property type="molecule type" value="Genomic_DNA"/>
</dbReference>
<proteinExistence type="predicted"/>
<reference evidence="3 4" key="1">
    <citation type="submission" date="2021-07" db="EMBL/GenBank/DDBJ databases">
        <title>Paenibacillus radiodurans sp. nov., isolated from the southeastern edge of Tengger Desert.</title>
        <authorList>
            <person name="Zhang G."/>
        </authorList>
    </citation>
    <scope>NUCLEOTIDE SEQUENCE [LARGE SCALE GENOMIC DNA]</scope>
    <source>
        <strain evidence="3 4">DT7-4</strain>
    </source>
</reference>
<feature type="domain" description="Resolvase/invertase-type recombinase catalytic" evidence="1">
    <location>
        <begin position="8"/>
        <end position="153"/>
    </location>
</feature>
<dbReference type="Pfam" id="PF13408">
    <property type="entry name" value="Zn_ribbon_recom"/>
    <property type="match status" value="1"/>
</dbReference>
<dbReference type="PANTHER" id="PTHR30461:SF23">
    <property type="entry name" value="DNA RECOMBINASE-RELATED"/>
    <property type="match status" value="1"/>
</dbReference>
<evidence type="ECO:0000313" key="4">
    <source>
        <dbReference type="Proteomes" id="UP000812277"/>
    </source>
</evidence>
<dbReference type="PROSITE" id="PS51736">
    <property type="entry name" value="RECOMBINASES_3"/>
    <property type="match status" value="1"/>
</dbReference>
<evidence type="ECO:0000313" key="3">
    <source>
        <dbReference type="EMBL" id="MBW7475912.1"/>
    </source>
</evidence>
<dbReference type="PANTHER" id="PTHR30461">
    <property type="entry name" value="DNA-INVERTASE FROM LAMBDOID PROPHAGE"/>
    <property type="match status" value="1"/>
</dbReference>
<dbReference type="SUPFAM" id="SSF53041">
    <property type="entry name" value="Resolvase-like"/>
    <property type="match status" value="1"/>
</dbReference>
<dbReference type="SMART" id="SM00857">
    <property type="entry name" value="Resolvase"/>
    <property type="match status" value="1"/>
</dbReference>
<dbReference type="Pfam" id="PF00239">
    <property type="entry name" value="Resolvase"/>
    <property type="match status" value="1"/>
</dbReference>
<dbReference type="InterPro" id="IPR011109">
    <property type="entry name" value="DNA_bind_recombinase_dom"/>
</dbReference>
<comment type="caution">
    <text evidence="3">The sequence shown here is derived from an EMBL/GenBank/DDBJ whole genome shotgun (WGS) entry which is preliminary data.</text>
</comment>
<accession>A0ABS7D7J8</accession>
<dbReference type="InterPro" id="IPR050639">
    <property type="entry name" value="SSR_resolvase"/>
</dbReference>
<dbReference type="PROSITE" id="PS51737">
    <property type="entry name" value="RECOMBINASE_DNA_BIND"/>
    <property type="match status" value="1"/>
</dbReference>
<organism evidence="3 4">
    <name type="scientific">Paenibacillus oenotherae</name>
    <dbReference type="NCBI Taxonomy" id="1435645"/>
    <lineage>
        <taxon>Bacteria</taxon>
        <taxon>Bacillati</taxon>
        <taxon>Bacillota</taxon>
        <taxon>Bacilli</taxon>
        <taxon>Bacillales</taxon>
        <taxon>Paenibacillaceae</taxon>
        <taxon>Paenibacillus</taxon>
    </lineage>
</organism>
<evidence type="ECO:0000259" key="2">
    <source>
        <dbReference type="PROSITE" id="PS51737"/>
    </source>
</evidence>
<evidence type="ECO:0000259" key="1">
    <source>
        <dbReference type="PROSITE" id="PS51736"/>
    </source>
</evidence>
<dbReference type="InterPro" id="IPR006119">
    <property type="entry name" value="Resolv_N"/>
</dbReference>
<dbReference type="Proteomes" id="UP000812277">
    <property type="component" value="Unassembled WGS sequence"/>
</dbReference>
<dbReference type="RefSeq" id="WP_219873153.1">
    <property type="nucleotide sequence ID" value="NZ_JAHZIJ010000009.1"/>
</dbReference>
<name>A0ABS7D7J8_9BACL</name>
<dbReference type="Pfam" id="PF07508">
    <property type="entry name" value="Recombinase"/>
    <property type="match status" value="1"/>
</dbReference>
<feature type="domain" description="Recombinase" evidence="2">
    <location>
        <begin position="160"/>
        <end position="287"/>
    </location>
</feature>
<protein>
    <submittedName>
        <fullName evidence="3">Recombinase family protein</fullName>
    </submittedName>
</protein>